<dbReference type="OrthoDB" id="9773740at2"/>
<feature type="domain" description="RagB/SusD" evidence="6">
    <location>
        <begin position="333"/>
        <end position="416"/>
    </location>
</feature>
<dbReference type="InterPro" id="IPR012944">
    <property type="entry name" value="SusD_RagB_dom"/>
</dbReference>
<dbReference type="RefSeq" id="WP_025412916.1">
    <property type="nucleotide sequence ID" value="NZ_CP007128.1"/>
</dbReference>
<protein>
    <submittedName>
        <fullName evidence="7">RagB/SusD domain-containing protein</fullName>
    </submittedName>
</protein>
<dbReference type="EMBL" id="CP007128">
    <property type="protein sequence ID" value="AHG91469.1"/>
    <property type="molecule type" value="Genomic_DNA"/>
</dbReference>
<dbReference type="STRING" id="861299.J421_3932"/>
<dbReference type="GO" id="GO:0009279">
    <property type="term" value="C:cell outer membrane"/>
    <property type="evidence" value="ECO:0007669"/>
    <property type="project" value="UniProtKB-SubCell"/>
</dbReference>
<dbReference type="InterPro" id="IPR011990">
    <property type="entry name" value="TPR-like_helical_dom_sf"/>
</dbReference>
<keyword evidence="4" id="KW-0472">Membrane</keyword>
<keyword evidence="3" id="KW-0732">Signal</keyword>
<sequence length="437" mass="45701">MTPNTHHAAPRRPRAGVGPAVLLLLLTAGAACSGTVDKLLSVTTPSRLADEQFLVPQNAQLIVNSAVADFSCALNGYVVASGLSSGELADASQTASRWSFDRRDILPTDAQYATSSCTGLGVYTPISTARFSADQALSHLDTWTDAQVPNRQQLIARAALYAGFSYVLLGEGFCSAAVNLGPELQTAQVMDSAIARFTRAITVAQSLNDQTTLNAAYVGRARAKIDKGDKAGAAADAALVPVGFVLNTVADATVSRLSNRVFAENNSGAGGVTIAPAYRNLTVGGLPDPRVKVGDQNRLNSDQANRWFTQSKYTSLATPLPIASGIEAQLILAEATGGTQGVAILNSLRARSGIGLPALTAAEVADFQGTLYSERARELFLQGNHWFDVRRFNAPLVPAPGATYPAGGAIAKAGTYGSERCWPLPDVERAANPNLGS</sequence>
<dbReference type="Gene3D" id="1.25.40.390">
    <property type="match status" value="1"/>
</dbReference>
<evidence type="ECO:0000313" key="7">
    <source>
        <dbReference type="EMBL" id="AHG91469.1"/>
    </source>
</evidence>
<comment type="similarity">
    <text evidence="2">Belongs to the SusD family.</text>
</comment>
<keyword evidence="5" id="KW-0998">Cell outer membrane</keyword>
<dbReference type="InParanoid" id="W0RK42"/>
<evidence type="ECO:0000256" key="1">
    <source>
        <dbReference type="ARBA" id="ARBA00004442"/>
    </source>
</evidence>
<name>W0RK42_9BACT</name>
<evidence type="ECO:0000256" key="5">
    <source>
        <dbReference type="ARBA" id="ARBA00023237"/>
    </source>
</evidence>
<accession>W0RK42</accession>
<evidence type="ECO:0000259" key="6">
    <source>
        <dbReference type="Pfam" id="PF07980"/>
    </source>
</evidence>
<comment type="subcellular location">
    <subcellularLocation>
        <location evidence="1">Cell outer membrane</location>
    </subcellularLocation>
</comment>
<keyword evidence="8" id="KW-1185">Reference proteome</keyword>
<proteinExistence type="inferred from homology"/>
<evidence type="ECO:0000256" key="4">
    <source>
        <dbReference type="ARBA" id="ARBA00023136"/>
    </source>
</evidence>
<dbReference type="HOGENOM" id="CLU_651744_0_0_0"/>
<dbReference type="SUPFAM" id="SSF48452">
    <property type="entry name" value="TPR-like"/>
    <property type="match status" value="1"/>
</dbReference>
<organism evidence="7 8">
    <name type="scientific">Gemmatirosa kalamazoonensis</name>
    <dbReference type="NCBI Taxonomy" id="861299"/>
    <lineage>
        <taxon>Bacteria</taxon>
        <taxon>Pseudomonadati</taxon>
        <taxon>Gemmatimonadota</taxon>
        <taxon>Gemmatimonadia</taxon>
        <taxon>Gemmatimonadales</taxon>
        <taxon>Gemmatimonadaceae</taxon>
        <taxon>Gemmatirosa</taxon>
    </lineage>
</organism>
<evidence type="ECO:0000256" key="3">
    <source>
        <dbReference type="ARBA" id="ARBA00022729"/>
    </source>
</evidence>
<dbReference type="PATRIC" id="fig|861299.3.peg.3990"/>
<gene>
    <name evidence="7" type="ORF">J421_3932</name>
</gene>
<reference evidence="7 8" key="1">
    <citation type="journal article" date="2014" name="Genome Announc.">
        <title>Genome Sequence and Methylome of Soil Bacterium Gemmatirosa kalamazoonensis KBS708T, a Member of the Rarely Cultivated Gemmatimonadetes Phylum.</title>
        <authorList>
            <person name="Debruyn J.M."/>
            <person name="Radosevich M."/>
            <person name="Wommack K.E."/>
            <person name="Polson S.W."/>
            <person name="Hauser L.J."/>
            <person name="Fawaz M.N."/>
            <person name="Korlach J."/>
            <person name="Tsai Y.C."/>
        </authorList>
    </citation>
    <scope>NUCLEOTIDE SEQUENCE [LARGE SCALE GENOMIC DNA]</scope>
    <source>
        <strain evidence="7 8">KBS708</strain>
    </source>
</reference>
<dbReference type="AlphaFoldDB" id="W0RK42"/>
<dbReference type="Proteomes" id="UP000019151">
    <property type="component" value="Chromosome"/>
</dbReference>
<dbReference type="KEGG" id="gba:J421_3932"/>
<evidence type="ECO:0000256" key="2">
    <source>
        <dbReference type="ARBA" id="ARBA00006275"/>
    </source>
</evidence>
<dbReference type="Pfam" id="PF07980">
    <property type="entry name" value="SusD_RagB"/>
    <property type="match status" value="1"/>
</dbReference>
<evidence type="ECO:0000313" key="8">
    <source>
        <dbReference type="Proteomes" id="UP000019151"/>
    </source>
</evidence>
<dbReference type="eggNOG" id="ENOG5033QB6">
    <property type="taxonomic scope" value="Bacteria"/>
</dbReference>